<evidence type="ECO:0000256" key="3">
    <source>
        <dbReference type="ARBA" id="ARBA00023157"/>
    </source>
</evidence>
<dbReference type="InterPro" id="IPR036249">
    <property type="entry name" value="Thioredoxin-like_sf"/>
</dbReference>
<evidence type="ECO:0000256" key="2">
    <source>
        <dbReference type="ARBA" id="ARBA00022748"/>
    </source>
</evidence>
<dbReference type="PANTHER" id="PTHR42852">
    <property type="entry name" value="THIOL:DISULFIDE INTERCHANGE PROTEIN DSBE"/>
    <property type="match status" value="1"/>
</dbReference>
<feature type="chain" id="PRO_5011555253" evidence="5">
    <location>
        <begin position="19"/>
        <end position="385"/>
    </location>
</feature>
<dbReference type="STRING" id="414048.SAMN04489864_101258"/>
<evidence type="ECO:0000256" key="1">
    <source>
        <dbReference type="ARBA" id="ARBA00004196"/>
    </source>
</evidence>
<keyword evidence="2" id="KW-0201">Cytochrome c-type biogenesis</keyword>
<dbReference type="InterPro" id="IPR025380">
    <property type="entry name" value="DUF4369"/>
</dbReference>
<comment type="subcellular location">
    <subcellularLocation>
        <location evidence="1">Cell envelope</location>
    </subcellularLocation>
</comment>
<reference evidence="7 8" key="1">
    <citation type="submission" date="2016-10" db="EMBL/GenBank/DDBJ databases">
        <authorList>
            <person name="de Groot N.N."/>
        </authorList>
    </citation>
    <scope>NUCLEOTIDE SEQUENCE [LARGE SCALE GENOMIC DNA]</scope>
    <source>
        <strain evidence="7 8">DSM 18684</strain>
    </source>
</reference>
<organism evidence="7 8">
    <name type="scientific">Pedobacter insulae</name>
    <dbReference type="NCBI Taxonomy" id="414048"/>
    <lineage>
        <taxon>Bacteria</taxon>
        <taxon>Pseudomonadati</taxon>
        <taxon>Bacteroidota</taxon>
        <taxon>Sphingobacteriia</taxon>
        <taxon>Sphingobacteriales</taxon>
        <taxon>Sphingobacteriaceae</taxon>
        <taxon>Pedobacter</taxon>
    </lineage>
</organism>
<keyword evidence="3" id="KW-1015">Disulfide bond</keyword>
<accession>A0A1I2T8J2</accession>
<dbReference type="AlphaFoldDB" id="A0A1I2T8J2"/>
<sequence length="385" mass="41893">MKKLILSALCLVPMALMAQTPFTIKGNMKSLKAGDKIYLSYMGAAGRITDSATVNNGSFEFKGTLEGTSPVPGNLFKNINPYVKGANTKFLDYTMLYVEPGNIVVNSADSVASAKASGTAVNNDNQKLAVMLKPFTEKQTALSAQVAKLTPEERKDQAVMAPFMEGYQKIAKEMSPIYLAFAKQNPKSYISLTTLSQFASNAEYANEAEAIFNSLSEDLKASKTGKNLAMSFAAAKKTAIGVMAMDFTQNDKDGKPVKLSDFKGKYVLIDFWASWCGPCRDENPNLVAAYHKFKDKNFTVLGVSFDGGTTKTTKEAWLKAVADDKLDWTQVTDLNGWQNEVGQLYGIRSIPANFLVDPTGKIVGKGLRGEELHTTLAKLLGDKTK</sequence>
<keyword evidence="8" id="KW-1185">Reference proteome</keyword>
<evidence type="ECO:0000256" key="5">
    <source>
        <dbReference type="SAM" id="SignalP"/>
    </source>
</evidence>
<dbReference type="Pfam" id="PF14289">
    <property type="entry name" value="DUF4369"/>
    <property type="match status" value="1"/>
</dbReference>
<protein>
    <submittedName>
        <fullName evidence="7">Peroxiredoxin</fullName>
    </submittedName>
</protein>
<evidence type="ECO:0000313" key="8">
    <source>
        <dbReference type="Proteomes" id="UP000199666"/>
    </source>
</evidence>
<dbReference type="RefSeq" id="WP_090991742.1">
    <property type="nucleotide sequence ID" value="NZ_FOPP01000001.1"/>
</dbReference>
<gene>
    <name evidence="7" type="ORF">SAMN04489864_101258</name>
</gene>
<proteinExistence type="predicted"/>
<dbReference type="GO" id="GO:0016209">
    <property type="term" value="F:antioxidant activity"/>
    <property type="evidence" value="ECO:0007669"/>
    <property type="project" value="InterPro"/>
</dbReference>
<evidence type="ECO:0000256" key="4">
    <source>
        <dbReference type="ARBA" id="ARBA00023284"/>
    </source>
</evidence>
<feature type="signal peptide" evidence="5">
    <location>
        <begin position="1"/>
        <end position="18"/>
    </location>
</feature>
<dbReference type="SUPFAM" id="SSF52833">
    <property type="entry name" value="Thioredoxin-like"/>
    <property type="match status" value="1"/>
</dbReference>
<dbReference type="Proteomes" id="UP000199666">
    <property type="component" value="Unassembled WGS sequence"/>
</dbReference>
<dbReference type="InterPro" id="IPR017937">
    <property type="entry name" value="Thioredoxin_CS"/>
</dbReference>
<dbReference type="CDD" id="cd02966">
    <property type="entry name" value="TlpA_like_family"/>
    <property type="match status" value="1"/>
</dbReference>
<dbReference type="PROSITE" id="PS00194">
    <property type="entry name" value="THIOREDOXIN_1"/>
    <property type="match status" value="1"/>
</dbReference>
<keyword evidence="4" id="KW-0676">Redox-active center</keyword>
<dbReference type="EMBL" id="FOPP01000001">
    <property type="protein sequence ID" value="SFG61303.1"/>
    <property type="molecule type" value="Genomic_DNA"/>
</dbReference>
<dbReference type="InterPro" id="IPR000866">
    <property type="entry name" value="AhpC/TSA"/>
</dbReference>
<dbReference type="InterPro" id="IPR013766">
    <property type="entry name" value="Thioredoxin_domain"/>
</dbReference>
<name>A0A1I2T8J2_9SPHI</name>
<evidence type="ECO:0000313" key="7">
    <source>
        <dbReference type="EMBL" id="SFG61303.1"/>
    </source>
</evidence>
<dbReference type="GO" id="GO:0030313">
    <property type="term" value="C:cell envelope"/>
    <property type="evidence" value="ECO:0007669"/>
    <property type="project" value="UniProtKB-SubCell"/>
</dbReference>
<dbReference type="InterPro" id="IPR050553">
    <property type="entry name" value="Thioredoxin_ResA/DsbE_sf"/>
</dbReference>
<keyword evidence="5" id="KW-0732">Signal</keyword>
<evidence type="ECO:0000259" key="6">
    <source>
        <dbReference type="PROSITE" id="PS51352"/>
    </source>
</evidence>
<dbReference type="GO" id="GO:0017004">
    <property type="term" value="P:cytochrome complex assembly"/>
    <property type="evidence" value="ECO:0007669"/>
    <property type="project" value="UniProtKB-KW"/>
</dbReference>
<dbReference type="GO" id="GO:0016491">
    <property type="term" value="F:oxidoreductase activity"/>
    <property type="evidence" value="ECO:0007669"/>
    <property type="project" value="InterPro"/>
</dbReference>
<dbReference type="PROSITE" id="PS51352">
    <property type="entry name" value="THIOREDOXIN_2"/>
    <property type="match status" value="1"/>
</dbReference>
<dbReference type="Gene3D" id="3.40.30.10">
    <property type="entry name" value="Glutaredoxin"/>
    <property type="match status" value="1"/>
</dbReference>
<dbReference type="OrthoDB" id="750178at2"/>
<dbReference type="PANTHER" id="PTHR42852:SF6">
    <property type="entry name" value="THIOL:DISULFIDE INTERCHANGE PROTEIN DSBE"/>
    <property type="match status" value="1"/>
</dbReference>
<feature type="domain" description="Thioredoxin" evidence="6">
    <location>
        <begin position="238"/>
        <end position="385"/>
    </location>
</feature>
<dbReference type="Pfam" id="PF00578">
    <property type="entry name" value="AhpC-TSA"/>
    <property type="match status" value="1"/>
</dbReference>